<reference evidence="4" key="1">
    <citation type="submission" date="2021-01" db="EMBL/GenBank/DDBJ databases">
        <authorList>
            <consortium name="Genoscope - CEA"/>
            <person name="William W."/>
        </authorList>
    </citation>
    <scope>NUCLEOTIDE SEQUENCE</scope>
</reference>
<dbReference type="GO" id="GO:0005524">
    <property type="term" value="F:ATP binding"/>
    <property type="evidence" value="ECO:0007669"/>
    <property type="project" value="UniProtKB-KW"/>
</dbReference>
<dbReference type="PANTHER" id="PTHR43272:SF33">
    <property type="entry name" value="AMP-BINDING DOMAIN-CONTAINING PROTEIN-RELATED"/>
    <property type="match status" value="1"/>
</dbReference>
<keyword evidence="5" id="KW-1185">Reference proteome</keyword>
<keyword evidence="1" id="KW-0547">Nucleotide-binding</keyword>
<proteinExistence type="predicted"/>
<dbReference type="GO" id="GO:0004467">
    <property type="term" value="F:long-chain fatty acid-CoA ligase activity"/>
    <property type="evidence" value="ECO:0007669"/>
    <property type="project" value="TreeGrafter"/>
</dbReference>
<dbReference type="Proteomes" id="UP000689195">
    <property type="component" value="Unassembled WGS sequence"/>
</dbReference>
<dbReference type="GO" id="GO:0016020">
    <property type="term" value="C:membrane"/>
    <property type="evidence" value="ECO:0007669"/>
    <property type="project" value="TreeGrafter"/>
</dbReference>
<sequence>MQIKIEYFHPISVAKINETPIYRHPKAKNGYLLPLDNRKMNMQQQLLIQFEKFYDKKTLGTYNEQTQSYEHISYKEVLQIATQLGSSLCQQNSIIEVRDQQNNIIRPVGIYLSNTREWTLIDVACILYGFTSCSFYDTLGIENIPYSMNLTQVSVCFVQASTIGFVASSNLPYLKTIVTVGSQDPHILNKLKDQQKEVITWDDFIQRSNGNIQPYPKLNPQDPLTIVFTSGTTGEPKAAIQTHLNLTSRLAQFEHSETFGFTQDDVYLSYLPLPHTFERVMHLAALSGGAQINYFSGNIQTIARDIQRCRPTYFCGVPRIFNRFYEGIQTQLNSLPSDIQQKFELALAEKIQYYRNTGKTTHDQLDEAFIKTKAIFGGRQRIMITGAAPISAQILEYLKVTLCCQIIEGYGQTETTAASFLTDYYDPVCGHIGGPTTSQEFKLVSVPEMDYLIDQIIDGQKKIRGELCMRGPSIIKSYFNNIQSTKETIDEDGWLYTGDIGEIIDGALKLIDRKKNLFKLSQGEYVSPERIENCYLRVKGISEVVIFGNSICDYCVGVIVPEYTFLKEWADKLNVQGDHQQLCKDKSIRAYVLKLVNQQGKQDNLNRFEQIKNVYLEPRPFVQVGILTETMKMQRHKAKLHYQDIIQFLYQEI</sequence>
<protein>
    <recommendedName>
        <fullName evidence="3">AMP-dependent synthetase/ligase domain-containing protein</fullName>
    </recommendedName>
</protein>
<dbReference type="InterPro" id="IPR000873">
    <property type="entry name" value="AMP-dep_synth/lig_dom"/>
</dbReference>
<dbReference type="GO" id="GO:0005783">
    <property type="term" value="C:endoplasmic reticulum"/>
    <property type="evidence" value="ECO:0007669"/>
    <property type="project" value="TreeGrafter"/>
</dbReference>
<dbReference type="InterPro" id="IPR020845">
    <property type="entry name" value="AMP-binding_CS"/>
</dbReference>
<organism evidence="4 5">
    <name type="scientific">Paramecium pentaurelia</name>
    <dbReference type="NCBI Taxonomy" id="43138"/>
    <lineage>
        <taxon>Eukaryota</taxon>
        <taxon>Sar</taxon>
        <taxon>Alveolata</taxon>
        <taxon>Ciliophora</taxon>
        <taxon>Intramacronucleata</taxon>
        <taxon>Oligohymenophorea</taxon>
        <taxon>Peniculida</taxon>
        <taxon>Parameciidae</taxon>
        <taxon>Paramecium</taxon>
    </lineage>
</organism>
<dbReference type="AlphaFoldDB" id="A0A8S1UZJ9"/>
<evidence type="ECO:0000313" key="5">
    <source>
        <dbReference type="Proteomes" id="UP000689195"/>
    </source>
</evidence>
<dbReference type="Pfam" id="PF00501">
    <property type="entry name" value="AMP-binding"/>
    <property type="match status" value="1"/>
</dbReference>
<accession>A0A8S1UZJ9</accession>
<evidence type="ECO:0000256" key="2">
    <source>
        <dbReference type="ARBA" id="ARBA00022840"/>
    </source>
</evidence>
<gene>
    <name evidence="4" type="ORF">PPENT_87.1.T0530090</name>
</gene>
<comment type="caution">
    <text evidence="4">The sequence shown here is derived from an EMBL/GenBank/DDBJ whole genome shotgun (WGS) entry which is preliminary data.</text>
</comment>
<evidence type="ECO:0000313" key="4">
    <source>
        <dbReference type="EMBL" id="CAD8170500.1"/>
    </source>
</evidence>
<dbReference type="PANTHER" id="PTHR43272">
    <property type="entry name" value="LONG-CHAIN-FATTY-ACID--COA LIGASE"/>
    <property type="match status" value="1"/>
</dbReference>
<dbReference type="EMBL" id="CAJJDO010000053">
    <property type="protein sequence ID" value="CAD8170500.1"/>
    <property type="molecule type" value="Genomic_DNA"/>
</dbReference>
<evidence type="ECO:0000259" key="3">
    <source>
        <dbReference type="Pfam" id="PF00501"/>
    </source>
</evidence>
<feature type="domain" description="AMP-dependent synthetase/ligase" evidence="3">
    <location>
        <begin position="67"/>
        <end position="479"/>
    </location>
</feature>
<dbReference type="OrthoDB" id="1700726at2759"/>
<dbReference type="PROSITE" id="PS00455">
    <property type="entry name" value="AMP_BINDING"/>
    <property type="match status" value="1"/>
</dbReference>
<keyword evidence="2" id="KW-0067">ATP-binding</keyword>
<name>A0A8S1UZJ9_9CILI</name>
<evidence type="ECO:0000256" key="1">
    <source>
        <dbReference type="ARBA" id="ARBA00022741"/>
    </source>
</evidence>